<dbReference type="Gene3D" id="3.10.450.620">
    <property type="entry name" value="JHP933, nucleotidyltransferase-like core domain"/>
    <property type="match status" value="1"/>
</dbReference>
<accession>A0A0F9A9X4</accession>
<comment type="caution">
    <text evidence="1">The sequence shown here is derived from an EMBL/GenBank/DDBJ whole genome shotgun (WGS) entry which is preliminary data.</text>
</comment>
<dbReference type="EMBL" id="LAZR01047107">
    <property type="protein sequence ID" value="KKK94990.1"/>
    <property type="molecule type" value="Genomic_DNA"/>
</dbReference>
<sequence length="286" mass="33437">MSTKIIQDRLDSYQCKSALEEEQALREITQEVALAALGRTDFFKFAAFQGGTCLRIFYGINRFSEDFDFLLKEPDQDFRLDTYLKSLSAELEAYGYKLETIDRSKSESAVKKAFIKDDSIGRILQLNHLRADRSMRKIRIKLEIDTNPPEGSDYEIKYLDFPFVSSVTIQDLPSLFAGKIHALLCREYTKGRDWYDFIWYTGRGVDINYQFLASALKQQGPWQGRELKVDKGWSIKTLHERICTLDWQEAKDDIRRFVRQNELASLELWGKKLFLDRLDKYASKVK</sequence>
<name>A0A0F9A9X4_9ZZZZ</name>
<gene>
    <name evidence="1" type="ORF">LCGC14_2677300</name>
</gene>
<reference evidence="1" key="1">
    <citation type="journal article" date="2015" name="Nature">
        <title>Complex archaea that bridge the gap between prokaryotes and eukaryotes.</title>
        <authorList>
            <person name="Spang A."/>
            <person name="Saw J.H."/>
            <person name="Jorgensen S.L."/>
            <person name="Zaremba-Niedzwiedzka K."/>
            <person name="Martijn J."/>
            <person name="Lind A.E."/>
            <person name="van Eijk R."/>
            <person name="Schleper C."/>
            <person name="Guy L."/>
            <person name="Ettema T.J."/>
        </authorList>
    </citation>
    <scope>NUCLEOTIDE SEQUENCE</scope>
</reference>
<dbReference type="AlphaFoldDB" id="A0A0F9A9X4"/>
<protein>
    <recommendedName>
        <fullName evidence="2">Nucleotidyl transferase AbiEii/AbiGii toxin family protein</fullName>
    </recommendedName>
</protein>
<evidence type="ECO:0008006" key="2">
    <source>
        <dbReference type="Google" id="ProtNLM"/>
    </source>
</evidence>
<organism evidence="1">
    <name type="scientific">marine sediment metagenome</name>
    <dbReference type="NCBI Taxonomy" id="412755"/>
    <lineage>
        <taxon>unclassified sequences</taxon>
        <taxon>metagenomes</taxon>
        <taxon>ecological metagenomes</taxon>
    </lineage>
</organism>
<proteinExistence type="predicted"/>
<dbReference type="Pfam" id="PF08843">
    <property type="entry name" value="AbiEii"/>
    <property type="match status" value="1"/>
</dbReference>
<evidence type="ECO:0000313" key="1">
    <source>
        <dbReference type="EMBL" id="KKK94990.1"/>
    </source>
</evidence>
<dbReference type="InterPro" id="IPR014942">
    <property type="entry name" value="AbiEii"/>
</dbReference>